<dbReference type="STRING" id="240159.A0A4U5UUF5"/>
<dbReference type="AlphaFoldDB" id="A0A4U5UUF5"/>
<accession>A0A4U5UUF5</accession>
<sequence length="187" mass="21328">MGVELMSSVIRYCSETKMKEPVSCPVVIRSYNANMASIDKNDMLVHLYRTPMKSKRWYLHLFAYVIDVSITNAWVVDQRDSKALGVNGPSLQDFRIQVFRGASGQMSVKSSSEEARPHLLKARPPVLMSLSLSRDTAATHHMRLMRFKYFFAQSDLLLLLLLLQCVLHTSKETAVRSVRPLQQEQPV</sequence>
<proteinExistence type="predicted"/>
<dbReference type="EMBL" id="CM014088">
    <property type="protein sequence ID" value="TKS78301.1"/>
    <property type="molecule type" value="Genomic_DNA"/>
</dbReference>
<protein>
    <submittedName>
        <fullName evidence="2">PiggyBac transposable element-derived protein 1</fullName>
    </submittedName>
</protein>
<organism evidence="2 3">
    <name type="scientific">Collichthys lucidus</name>
    <name type="common">Big head croaker</name>
    <name type="synonym">Sciaena lucida</name>
    <dbReference type="NCBI Taxonomy" id="240159"/>
    <lineage>
        <taxon>Eukaryota</taxon>
        <taxon>Metazoa</taxon>
        <taxon>Chordata</taxon>
        <taxon>Craniata</taxon>
        <taxon>Vertebrata</taxon>
        <taxon>Euteleostomi</taxon>
        <taxon>Actinopterygii</taxon>
        <taxon>Neopterygii</taxon>
        <taxon>Teleostei</taxon>
        <taxon>Neoteleostei</taxon>
        <taxon>Acanthomorphata</taxon>
        <taxon>Eupercaria</taxon>
        <taxon>Sciaenidae</taxon>
        <taxon>Collichthys</taxon>
    </lineage>
</organism>
<reference evidence="2 3" key="1">
    <citation type="submission" date="2019-01" db="EMBL/GenBank/DDBJ databases">
        <title>Genome Assembly of Collichthys lucidus.</title>
        <authorList>
            <person name="Cai M."/>
            <person name="Xiao S."/>
        </authorList>
    </citation>
    <scope>NUCLEOTIDE SEQUENCE [LARGE SCALE GENOMIC DNA]</scope>
    <source>
        <strain evidence="2">JT15FE1705JMU</strain>
        <tissue evidence="2">Muscle</tissue>
    </source>
</reference>
<evidence type="ECO:0000259" key="1">
    <source>
        <dbReference type="Pfam" id="PF13843"/>
    </source>
</evidence>
<name>A0A4U5UUF5_COLLU</name>
<dbReference type="PANTHER" id="PTHR47272:SF1">
    <property type="entry name" value="PIGGYBAC TRANSPOSABLE ELEMENT-DERIVED PROTEIN 3-LIKE"/>
    <property type="match status" value="1"/>
</dbReference>
<dbReference type="PANTHER" id="PTHR47272">
    <property type="entry name" value="DDE_TNP_1_7 DOMAIN-CONTAINING PROTEIN"/>
    <property type="match status" value="1"/>
</dbReference>
<dbReference type="InterPro" id="IPR029526">
    <property type="entry name" value="PGBD"/>
</dbReference>
<evidence type="ECO:0000313" key="3">
    <source>
        <dbReference type="Proteomes" id="UP000298787"/>
    </source>
</evidence>
<feature type="domain" description="PiggyBac transposable element-derived protein" evidence="1">
    <location>
        <begin position="15"/>
        <end position="74"/>
    </location>
</feature>
<evidence type="ECO:0000313" key="2">
    <source>
        <dbReference type="EMBL" id="TKS78301.1"/>
    </source>
</evidence>
<gene>
    <name evidence="2" type="ORF">D9C73_012873</name>
</gene>
<keyword evidence="3" id="KW-1185">Reference proteome</keyword>
<dbReference type="Proteomes" id="UP000298787">
    <property type="component" value="Chromosome 11"/>
</dbReference>
<dbReference type="Pfam" id="PF13843">
    <property type="entry name" value="DDE_Tnp_1_7"/>
    <property type="match status" value="1"/>
</dbReference>